<proteinExistence type="predicted"/>
<sequence>MTRQLPEPQPGLQGKSGACAIRGEQTLAELSQQFDVHANQIK</sequence>
<comment type="caution">
    <text evidence="1">The sequence shown here is derived from an EMBL/GenBank/DDBJ whole genome shotgun (WGS) entry which is preliminary data.</text>
</comment>
<reference evidence="1 2" key="1">
    <citation type="submission" date="2020-07" db="EMBL/GenBank/DDBJ databases">
        <title>Genomic Encyclopedia of Type Strains, Phase IV (KMG-V): Genome sequencing to study the core and pangenomes of soil and plant-associated prokaryotes.</title>
        <authorList>
            <person name="Whitman W."/>
        </authorList>
    </citation>
    <scope>NUCLEOTIDE SEQUENCE [LARGE SCALE GENOMIC DNA]</scope>
    <source>
        <strain evidence="1 2">RH4WT92</strain>
    </source>
</reference>
<keyword evidence="2" id="KW-1185">Reference proteome</keyword>
<dbReference type="EMBL" id="JACGXG010000006">
    <property type="protein sequence ID" value="MBA8852795.1"/>
    <property type="molecule type" value="Genomic_DNA"/>
</dbReference>
<gene>
    <name evidence="1" type="ORF">FHW20_003768</name>
</gene>
<evidence type="ECO:0000313" key="1">
    <source>
        <dbReference type="EMBL" id="MBA8852795.1"/>
    </source>
</evidence>
<name>A0ABR6ATM1_9HYPH</name>
<dbReference type="Proteomes" id="UP000578622">
    <property type="component" value="Unassembled WGS sequence"/>
</dbReference>
<protein>
    <submittedName>
        <fullName evidence="1">Uncharacterized protein</fullName>
    </submittedName>
</protein>
<evidence type="ECO:0000313" key="2">
    <source>
        <dbReference type="Proteomes" id="UP000578622"/>
    </source>
</evidence>
<accession>A0ABR6ATM1</accession>
<organism evidence="1 2">
    <name type="scientific">Brucella intermedia</name>
    <dbReference type="NCBI Taxonomy" id="94625"/>
    <lineage>
        <taxon>Bacteria</taxon>
        <taxon>Pseudomonadati</taxon>
        <taxon>Pseudomonadota</taxon>
        <taxon>Alphaproteobacteria</taxon>
        <taxon>Hyphomicrobiales</taxon>
        <taxon>Brucellaceae</taxon>
        <taxon>Brucella/Ochrobactrum group</taxon>
        <taxon>Brucella</taxon>
    </lineage>
</organism>